<dbReference type="InterPro" id="IPR020846">
    <property type="entry name" value="MFS_dom"/>
</dbReference>
<dbReference type="RefSeq" id="WP_130289625.1">
    <property type="nucleotide sequence ID" value="NZ_SHKL01000001.1"/>
</dbReference>
<organism evidence="7 8">
    <name type="scientific">Pseudonocardia sediminis</name>
    <dbReference type="NCBI Taxonomy" id="1397368"/>
    <lineage>
        <taxon>Bacteria</taxon>
        <taxon>Bacillati</taxon>
        <taxon>Actinomycetota</taxon>
        <taxon>Actinomycetes</taxon>
        <taxon>Pseudonocardiales</taxon>
        <taxon>Pseudonocardiaceae</taxon>
        <taxon>Pseudonocardia</taxon>
    </lineage>
</organism>
<proteinExistence type="predicted"/>
<feature type="transmembrane region" description="Helical" evidence="5">
    <location>
        <begin position="147"/>
        <end position="170"/>
    </location>
</feature>
<keyword evidence="8" id="KW-1185">Reference proteome</keyword>
<dbReference type="PANTHER" id="PTHR23523">
    <property type="match status" value="1"/>
</dbReference>
<feature type="transmembrane region" description="Helical" evidence="5">
    <location>
        <begin position="293"/>
        <end position="311"/>
    </location>
</feature>
<dbReference type="Proteomes" id="UP000291591">
    <property type="component" value="Unassembled WGS sequence"/>
</dbReference>
<evidence type="ECO:0000256" key="2">
    <source>
        <dbReference type="ARBA" id="ARBA00022692"/>
    </source>
</evidence>
<keyword evidence="4 5" id="KW-0472">Membrane</keyword>
<evidence type="ECO:0000256" key="3">
    <source>
        <dbReference type="ARBA" id="ARBA00022989"/>
    </source>
</evidence>
<feature type="transmembrane region" description="Helical" evidence="5">
    <location>
        <begin position="381"/>
        <end position="401"/>
    </location>
</feature>
<reference evidence="7 8" key="1">
    <citation type="submission" date="2019-02" db="EMBL/GenBank/DDBJ databases">
        <title>Sequencing the genomes of 1000 actinobacteria strains.</title>
        <authorList>
            <person name="Klenk H.-P."/>
        </authorList>
    </citation>
    <scope>NUCLEOTIDE SEQUENCE [LARGE SCALE GENOMIC DNA]</scope>
    <source>
        <strain evidence="7 8">DSM 45779</strain>
    </source>
</reference>
<dbReference type="EMBL" id="SHKL01000001">
    <property type="protein sequence ID" value="RZT85108.1"/>
    <property type="molecule type" value="Genomic_DNA"/>
</dbReference>
<feature type="transmembrane region" description="Helical" evidence="5">
    <location>
        <begin position="46"/>
        <end position="71"/>
    </location>
</feature>
<evidence type="ECO:0000256" key="4">
    <source>
        <dbReference type="ARBA" id="ARBA00023136"/>
    </source>
</evidence>
<evidence type="ECO:0000256" key="1">
    <source>
        <dbReference type="ARBA" id="ARBA00004651"/>
    </source>
</evidence>
<accession>A0A4Q7UVW2</accession>
<evidence type="ECO:0000259" key="6">
    <source>
        <dbReference type="PROSITE" id="PS50850"/>
    </source>
</evidence>
<dbReference type="GO" id="GO:0022857">
    <property type="term" value="F:transmembrane transporter activity"/>
    <property type="evidence" value="ECO:0007669"/>
    <property type="project" value="InterPro"/>
</dbReference>
<dbReference type="Gene3D" id="1.20.1250.20">
    <property type="entry name" value="MFS general substrate transporter like domains"/>
    <property type="match status" value="1"/>
</dbReference>
<feature type="transmembrane region" description="Helical" evidence="5">
    <location>
        <begin position="225"/>
        <end position="244"/>
    </location>
</feature>
<dbReference type="InterPro" id="IPR036259">
    <property type="entry name" value="MFS_trans_sf"/>
</dbReference>
<protein>
    <submittedName>
        <fullName evidence="7">CP family cyanate transporter-like MFS transporter</fullName>
    </submittedName>
</protein>
<comment type="subcellular location">
    <subcellularLocation>
        <location evidence="1">Cell membrane</location>
        <topology evidence="1">Multi-pass membrane protein</topology>
    </subcellularLocation>
</comment>
<evidence type="ECO:0000256" key="5">
    <source>
        <dbReference type="SAM" id="Phobius"/>
    </source>
</evidence>
<feature type="transmembrane region" description="Helical" evidence="5">
    <location>
        <begin position="317"/>
        <end position="337"/>
    </location>
</feature>
<dbReference type="PANTHER" id="PTHR23523:SF2">
    <property type="entry name" value="2-NITROIMIDAZOLE TRANSPORTER"/>
    <property type="match status" value="1"/>
</dbReference>
<feature type="transmembrane region" description="Helical" evidence="5">
    <location>
        <begin position="113"/>
        <end position="135"/>
    </location>
</feature>
<feature type="transmembrane region" description="Helical" evidence="5">
    <location>
        <begin position="349"/>
        <end position="369"/>
    </location>
</feature>
<keyword evidence="2 5" id="KW-0812">Transmembrane</keyword>
<dbReference type="InterPro" id="IPR011701">
    <property type="entry name" value="MFS"/>
</dbReference>
<evidence type="ECO:0000313" key="8">
    <source>
        <dbReference type="Proteomes" id="UP000291591"/>
    </source>
</evidence>
<name>A0A4Q7UVW2_PSEST</name>
<dbReference type="Pfam" id="PF07690">
    <property type="entry name" value="MFS_1"/>
    <property type="match status" value="1"/>
</dbReference>
<dbReference type="InterPro" id="IPR052524">
    <property type="entry name" value="MFS_Cyanate_Porter"/>
</dbReference>
<comment type="caution">
    <text evidence="7">The sequence shown here is derived from an EMBL/GenBank/DDBJ whole genome shotgun (WGS) entry which is preliminary data.</text>
</comment>
<feature type="transmembrane region" description="Helical" evidence="5">
    <location>
        <begin position="264"/>
        <end position="284"/>
    </location>
</feature>
<feature type="transmembrane region" description="Helical" evidence="5">
    <location>
        <begin position="83"/>
        <end position="101"/>
    </location>
</feature>
<evidence type="ECO:0000313" key="7">
    <source>
        <dbReference type="EMBL" id="RZT85108.1"/>
    </source>
</evidence>
<dbReference type="GO" id="GO:0005886">
    <property type="term" value="C:plasma membrane"/>
    <property type="evidence" value="ECO:0007669"/>
    <property type="project" value="UniProtKB-SubCell"/>
</dbReference>
<dbReference type="OrthoDB" id="5317164at2"/>
<feature type="transmembrane region" description="Helical" evidence="5">
    <location>
        <begin position="176"/>
        <end position="195"/>
    </location>
</feature>
<dbReference type="PROSITE" id="PS50850">
    <property type="entry name" value="MFS"/>
    <property type="match status" value="1"/>
</dbReference>
<sequence>MTAHATTTPRGTRLSLALVGLLLIGANLRAGITAVGPVLDDLRLDLGLSSSTASALISVPLVAFAVLSPVAPAVARRFGVERVLGASLALLAVSIVVRSAPWGVGTLSGVVSLWVGTAGLGVAVAFLNVVLPVLVKRDHPDRIGAMTGLYSSVQSAAAAVAAGLAVPIAGTVQHGWRLSLGIWAGLALIGLAVFLPRMRRRAAVTPPPAPTGSPGAPARPIWRSALAWQVTVFMGLQSTVYYTLITFLPSIEQAVGTSAAAAGWHQFVLQILSIAGALSSAALIQRLPDQRPLALAYALLCGVGVAGILLVPPLAVLWVAAIGVGVGGGVVFALSLFGLRTADHHRAGTLSGMAQCLGYLVAAAGPPAIGALHDATGSWTPPLLVVLAMLAVALVAGVLAGRNRVLA</sequence>
<feature type="domain" description="Major facilitator superfamily (MFS) profile" evidence="6">
    <location>
        <begin position="13"/>
        <end position="405"/>
    </location>
</feature>
<gene>
    <name evidence="7" type="ORF">EV383_1972</name>
</gene>
<dbReference type="SUPFAM" id="SSF103473">
    <property type="entry name" value="MFS general substrate transporter"/>
    <property type="match status" value="1"/>
</dbReference>
<dbReference type="AlphaFoldDB" id="A0A4Q7UVW2"/>
<keyword evidence="3 5" id="KW-1133">Transmembrane helix</keyword>